<keyword evidence="2" id="KW-1185">Reference proteome</keyword>
<dbReference type="EMBL" id="DS999411">
    <property type="protein sequence ID" value="EED36237.1"/>
    <property type="molecule type" value="Genomic_DNA"/>
</dbReference>
<proteinExistence type="predicted"/>
<evidence type="ECO:0000313" key="1">
    <source>
        <dbReference type="EMBL" id="EED36237.1"/>
    </source>
</evidence>
<evidence type="ECO:0000313" key="2">
    <source>
        <dbReference type="Proteomes" id="UP000004699"/>
    </source>
</evidence>
<dbReference type="HOGENOM" id="CLU_3390126_0_0_6"/>
<gene>
    <name evidence="1" type="ORF">NOR51B_2186</name>
</gene>
<protein>
    <submittedName>
        <fullName evidence="1">Uncharacterized protein</fullName>
    </submittedName>
</protein>
<dbReference type="AlphaFoldDB" id="B8KVV7"/>
<dbReference type="Proteomes" id="UP000004699">
    <property type="component" value="Unassembled WGS sequence"/>
</dbReference>
<organism evidence="1 2">
    <name type="scientific">Luminiphilus syltensis NOR5-1B</name>
    <dbReference type="NCBI Taxonomy" id="565045"/>
    <lineage>
        <taxon>Bacteria</taxon>
        <taxon>Pseudomonadati</taxon>
        <taxon>Pseudomonadota</taxon>
        <taxon>Gammaproteobacteria</taxon>
        <taxon>Cellvibrionales</taxon>
        <taxon>Halieaceae</taxon>
        <taxon>Luminiphilus</taxon>
    </lineage>
</organism>
<reference evidence="2" key="1">
    <citation type="journal article" date="2013" name="BMC Microbiol.">
        <title>Taxonomy and evolution of bacteriochlorophyll a-containing members of the OM60/NOR5 clade of marine gammaproteobacteria: description of Luminiphilus syltensis gen. nov., sp. nov., reclassification of Haliea rubra as Pseudohaliea rubra gen. nov., comb. nov., and emendation of Chromatocurvus halotolerans.</title>
        <authorList>
            <person name="Spring S."/>
            <person name="Riedel T."/>
            <person name="Sproer C."/>
            <person name="Yan S."/>
            <person name="Harder J."/>
            <person name="Fuchs B.M."/>
        </authorList>
    </citation>
    <scope>NUCLEOTIDE SEQUENCE [LARGE SCALE GENOMIC DNA]</scope>
    <source>
        <strain evidence="2">NOR51-B</strain>
    </source>
</reference>
<sequence>MSPQWVYWRPAYPLLMLFSTESHSQLLHGSIV</sequence>
<dbReference type="STRING" id="565045.NOR51B_2186"/>
<accession>B8KVV7</accession>
<name>B8KVV7_9GAMM</name>